<evidence type="ECO:0000256" key="1">
    <source>
        <dbReference type="ARBA" id="ARBA00004586"/>
    </source>
</evidence>
<evidence type="ECO:0000256" key="3">
    <source>
        <dbReference type="ARBA" id="ARBA00022692"/>
    </source>
</evidence>
<protein>
    <submittedName>
        <fullName evidence="9">Uncharacterized protein</fullName>
    </submittedName>
</protein>
<dbReference type="Proteomes" id="UP000327044">
    <property type="component" value="Unassembled WGS sequence"/>
</dbReference>
<evidence type="ECO:0000256" key="8">
    <source>
        <dbReference type="SAM" id="Phobius"/>
    </source>
</evidence>
<proteinExistence type="inferred from homology"/>
<comment type="subcellular location">
    <subcellularLocation>
        <location evidence="1">Endoplasmic reticulum membrane</location>
    </subcellularLocation>
</comment>
<evidence type="ECO:0000256" key="7">
    <source>
        <dbReference type="SAM" id="Coils"/>
    </source>
</evidence>
<dbReference type="GO" id="GO:0005789">
    <property type="term" value="C:endoplasmic reticulum membrane"/>
    <property type="evidence" value="ECO:0007669"/>
    <property type="project" value="UniProtKB-SubCell"/>
</dbReference>
<feature type="coiled-coil region" evidence="7">
    <location>
        <begin position="29"/>
        <end position="79"/>
    </location>
</feature>
<feature type="transmembrane region" description="Helical" evidence="8">
    <location>
        <begin position="130"/>
        <end position="149"/>
    </location>
</feature>
<evidence type="ECO:0000256" key="6">
    <source>
        <dbReference type="ARBA" id="ARBA00023136"/>
    </source>
</evidence>
<dbReference type="InParanoid" id="A0A1Y1MNM2"/>
<dbReference type="GO" id="GO:0043529">
    <property type="term" value="C:GET complex"/>
    <property type="evidence" value="ECO:0007669"/>
    <property type="project" value="TreeGrafter"/>
</dbReference>
<reference evidence="9" key="1">
    <citation type="journal article" date="2016" name="Sci. Rep.">
        <title>Molecular characterization of firefly nuptial gifts: a multi-omics approach sheds light on postcopulatory sexual selection.</title>
        <authorList>
            <person name="Al-Wathiqui N."/>
            <person name="Fallon T.R."/>
            <person name="South A."/>
            <person name="Weng J.K."/>
            <person name="Lewis S.M."/>
        </authorList>
    </citation>
    <scope>NUCLEOTIDE SEQUENCE</scope>
</reference>
<evidence type="ECO:0000313" key="9">
    <source>
        <dbReference type="EMBL" id="JAV86045.1"/>
    </source>
</evidence>
<evidence type="ECO:0000256" key="5">
    <source>
        <dbReference type="ARBA" id="ARBA00022989"/>
    </source>
</evidence>
<dbReference type="PANTHER" id="PTHR42650:SF1">
    <property type="entry name" value="GUIDED ENTRY OF TAIL-ANCHORED PROTEINS FACTOR 1"/>
    <property type="match status" value="1"/>
</dbReference>
<dbReference type="EMBL" id="GEZM01029618">
    <property type="protein sequence ID" value="JAV86045.1"/>
    <property type="molecule type" value="Transcribed_RNA"/>
</dbReference>
<dbReference type="AlphaFoldDB" id="A0A1Y1MNM2"/>
<dbReference type="Pfam" id="PF04420">
    <property type="entry name" value="CHD5"/>
    <property type="match status" value="1"/>
</dbReference>
<evidence type="ECO:0000313" key="11">
    <source>
        <dbReference type="Proteomes" id="UP000327044"/>
    </source>
</evidence>
<dbReference type="InterPro" id="IPR028945">
    <property type="entry name" value="Get1"/>
</dbReference>
<organism evidence="9">
    <name type="scientific">Photinus pyralis</name>
    <name type="common">Common eastern firefly</name>
    <name type="synonym">Lampyris pyralis</name>
    <dbReference type="NCBI Taxonomy" id="7054"/>
    <lineage>
        <taxon>Eukaryota</taxon>
        <taxon>Metazoa</taxon>
        <taxon>Ecdysozoa</taxon>
        <taxon>Arthropoda</taxon>
        <taxon>Hexapoda</taxon>
        <taxon>Insecta</taxon>
        <taxon>Pterygota</taxon>
        <taxon>Neoptera</taxon>
        <taxon>Endopterygota</taxon>
        <taxon>Coleoptera</taxon>
        <taxon>Polyphaga</taxon>
        <taxon>Elateriformia</taxon>
        <taxon>Elateroidea</taxon>
        <taxon>Lampyridae</taxon>
        <taxon>Lampyrinae</taxon>
        <taxon>Photinus</taxon>
    </lineage>
</organism>
<accession>A0A1Y1MNM2</accession>
<reference evidence="10" key="3">
    <citation type="submission" date="2019-08" db="EMBL/GenBank/DDBJ databases">
        <authorList>
            <consortium name="Photinus pyralis genome working group"/>
            <person name="Fallon T.R."/>
            <person name="Sander Lower S.E."/>
            <person name="Weng J.-K."/>
        </authorList>
    </citation>
    <scope>NUCLEOTIDE SEQUENCE</scope>
    <source>
        <strain evidence="10">1611_PpyrPB1</strain>
        <tissue evidence="10">Whole body</tissue>
    </source>
</reference>
<evidence type="ECO:0000256" key="2">
    <source>
        <dbReference type="ARBA" id="ARBA00010799"/>
    </source>
</evidence>
<sequence>MFWFITIVTFLRCYLENITKPLFRWILKASNYERNLYNTREEYKSLQCKLNLVDNFAKYSKIQRKINALDEELQVLYQTRRRSGYFYKTIIEYSLKAIFVVTLTFCSIWYRHTPAIILNKQFDLFPFSSLISFPIDSMNCISVPFWIVCCSTMGSVTKSFLSNFV</sequence>
<comment type="similarity">
    <text evidence="2">Belongs to the WRB/GET1 family.</text>
</comment>
<keyword evidence="11" id="KW-1185">Reference proteome</keyword>
<keyword evidence="6 8" id="KW-0472">Membrane</keyword>
<dbReference type="GO" id="GO:0071816">
    <property type="term" value="P:tail-anchored membrane protein insertion into ER membrane"/>
    <property type="evidence" value="ECO:0007669"/>
    <property type="project" value="InterPro"/>
</dbReference>
<gene>
    <name evidence="10" type="ORF">PPYR_08197</name>
</gene>
<keyword evidence="4" id="KW-0256">Endoplasmic reticulum</keyword>
<dbReference type="EMBL" id="VVIM01000006">
    <property type="protein sequence ID" value="KAB0797203.1"/>
    <property type="molecule type" value="Genomic_DNA"/>
</dbReference>
<evidence type="ECO:0000256" key="4">
    <source>
        <dbReference type="ARBA" id="ARBA00022824"/>
    </source>
</evidence>
<keyword evidence="5 8" id="KW-1133">Transmembrane helix</keyword>
<evidence type="ECO:0000313" key="10">
    <source>
        <dbReference type="EMBL" id="KAB0797203.1"/>
    </source>
</evidence>
<feature type="transmembrane region" description="Helical" evidence="8">
    <location>
        <begin position="90"/>
        <end position="110"/>
    </location>
</feature>
<name>A0A1Y1MNM2_PHOPY</name>
<reference evidence="10 11" key="2">
    <citation type="journal article" date="2018" name="Elife">
        <title>Firefly genomes illuminate parallel origins of bioluminescence in beetles.</title>
        <authorList>
            <person name="Fallon T.R."/>
            <person name="Lower S.E."/>
            <person name="Chang C.H."/>
            <person name="Bessho-Uehara M."/>
            <person name="Martin G.J."/>
            <person name="Bewick A.J."/>
            <person name="Behringer M."/>
            <person name="Debat H.J."/>
            <person name="Wong I."/>
            <person name="Day J.C."/>
            <person name="Suvorov A."/>
            <person name="Silva C.J."/>
            <person name="Stanger-Hall K.F."/>
            <person name="Hall D.W."/>
            <person name="Schmitz R.J."/>
            <person name="Nelson D.R."/>
            <person name="Lewis S.M."/>
            <person name="Shigenobu S."/>
            <person name="Bybee S.M."/>
            <person name="Larracuente A.M."/>
            <person name="Oba Y."/>
            <person name="Weng J.K."/>
        </authorList>
    </citation>
    <scope>NUCLEOTIDE SEQUENCE [LARGE SCALE GENOMIC DNA]</scope>
    <source>
        <strain evidence="10">1611_PpyrPB1</strain>
        <tissue evidence="10">Whole body</tissue>
    </source>
</reference>
<keyword evidence="3 8" id="KW-0812">Transmembrane</keyword>
<keyword evidence="7" id="KW-0175">Coiled coil</keyword>
<dbReference type="PANTHER" id="PTHR42650">
    <property type="entry name" value="TAIL-ANCHORED PROTEIN INSERTION RECEPTOR WRB"/>
    <property type="match status" value="1"/>
</dbReference>
<dbReference type="GO" id="GO:0043495">
    <property type="term" value="F:protein-membrane adaptor activity"/>
    <property type="evidence" value="ECO:0007669"/>
    <property type="project" value="TreeGrafter"/>
</dbReference>